<dbReference type="InterPro" id="IPR027417">
    <property type="entry name" value="P-loop_NTPase"/>
</dbReference>
<dbReference type="VEuPathDB" id="FungiDB:TRICI_005863"/>
<evidence type="ECO:0000256" key="5">
    <source>
        <dbReference type="ARBA" id="ARBA00022741"/>
    </source>
</evidence>
<evidence type="ECO:0000256" key="7">
    <source>
        <dbReference type="ARBA" id="ARBA00022989"/>
    </source>
</evidence>
<reference evidence="11" key="1">
    <citation type="journal article" date="2019" name="G3 (Bethesda)">
        <title>Genome Assemblies of Two Rare Opportunistic Yeast Pathogens: Diutina rugosa (syn. Candida rugosa) and Trichomonascus ciferrii (syn. Candida ciferrii).</title>
        <authorList>
            <person name="Mixao V."/>
            <person name="Saus E."/>
            <person name="Hansen A.P."/>
            <person name="Lass-Florl C."/>
            <person name="Gabaldon T."/>
        </authorList>
    </citation>
    <scope>NUCLEOTIDE SEQUENCE</scope>
    <source>
        <strain evidence="11">CBS 4856</strain>
    </source>
</reference>
<dbReference type="Pfam" id="PF09439">
    <property type="entry name" value="SRPRB"/>
    <property type="match status" value="1"/>
</dbReference>
<dbReference type="EMBL" id="SWFS01000466">
    <property type="protein sequence ID" value="KAA8902502.1"/>
    <property type="molecule type" value="Genomic_DNA"/>
</dbReference>
<name>A0A642UNV7_9ASCO</name>
<evidence type="ECO:0000256" key="4">
    <source>
        <dbReference type="ARBA" id="ARBA00022692"/>
    </source>
</evidence>
<dbReference type="GO" id="GO:0005789">
    <property type="term" value="C:endoplasmic reticulum membrane"/>
    <property type="evidence" value="ECO:0007669"/>
    <property type="project" value="UniProtKB-SubCell"/>
</dbReference>
<evidence type="ECO:0000256" key="2">
    <source>
        <dbReference type="ARBA" id="ARBA00005619"/>
    </source>
</evidence>
<dbReference type="Proteomes" id="UP000761534">
    <property type="component" value="Unassembled WGS sequence"/>
</dbReference>
<organism evidence="11 12">
    <name type="scientific">Trichomonascus ciferrii</name>
    <dbReference type="NCBI Taxonomy" id="44093"/>
    <lineage>
        <taxon>Eukaryota</taxon>
        <taxon>Fungi</taxon>
        <taxon>Dikarya</taxon>
        <taxon>Ascomycota</taxon>
        <taxon>Saccharomycotina</taxon>
        <taxon>Dipodascomycetes</taxon>
        <taxon>Dipodascales</taxon>
        <taxon>Trichomonascaceae</taxon>
        <taxon>Trichomonascus</taxon>
        <taxon>Trichomonascus ciferrii complex</taxon>
    </lineage>
</organism>
<keyword evidence="8" id="KW-0342">GTP-binding</keyword>
<evidence type="ECO:0000256" key="9">
    <source>
        <dbReference type="ARBA" id="ARBA00023136"/>
    </source>
</evidence>
<dbReference type="Gene3D" id="3.40.50.300">
    <property type="entry name" value="P-loop containing nucleotide triphosphate hydrolases"/>
    <property type="match status" value="1"/>
</dbReference>
<evidence type="ECO:0000313" key="11">
    <source>
        <dbReference type="EMBL" id="KAA8902502.1"/>
    </source>
</evidence>
<keyword evidence="9" id="KW-0472">Membrane</keyword>
<evidence type="ECO:0000256" key="1">
    <source>
        <dbReference type="ARBA" id="ARBA00004389"/>
    </source>
</evidence>
<dbReference type="GO" id="GO:0005525">
    <property type="term" value="F:GTP binding"/>
    <property type="evidence" value="ECO:0007669"/>
    <property type="project" value="UniProtKB-KW"/>
</dbReference>
<proteinExistence type="inferred from homology"/>
<dbReference type="InterPro" id="IPR019009">
    <property type="entry name" value="SRP_receptor_beta_su"/>
</dbReference>
<gene>
    <name evidence="11" type="ORF">TRICI_005863</name>
</gene>
<keyword evidence="7" id="KW-1133">Transmembrane helix</keyword>
<keyword evidence="5" id="KW-0547">Nucleotide-binding</keyword>
<comment type="subcellular location">
    <subcellularLocation>
        <location evidence="1">Endoplasmic reticulum membrane</location>
        <topology evidence="1">Single-pass membrane protein</topology>
    </subcellularLocation>
</comment>
<protein>
    <recommendedName>
        <fullName evidence="3">Signal recognition particle receptor subunit beta</fullName>
    </recommendedName>
</protein>
<comment type="similarity">
    <text evidence="2">Belongs to the SRP receptor beta subunit family.</text>
</comment>
<evidence type="ECO:0000256" key="6">
    <source>
        <dbReference type="ARBA" id="ARBA00022824"/>
    </source>
</evidence>
<comment type="caution">
    <text evidence="11">The sequence shown here is derived from an EMBL/GenBank/DDBJ whole genome shotgun (WGS) entry which is preliminary data.</text>
</comment>
<sequence>MLDGAGGEEGIKGSASRLYSILEQTEKLAGQLDVLVAANKSDVFNFVSCRRIKRILEDEIEQLRQSKLKGIGDVAQDDGDNTVLGYDDEKFNFDQLETPVSILDGSVASETTHKWESWVEEHALNS</sequence>
<keyword evidence="4" id="KW-0812">Transmembrane</keyword>
<keyword evidence="12" id="KW-1185">Reference proteome</keyword>
<evidence type="ECO:0000256" key="3">
    <source>
        <dbReference type="ARBA" id="ARBA00020256"/>
    </source>
</evidence>
<evidence type="ECO:0000256" key="8">
    <source>
        <dbReference type="ARBA" id="ARBA00023134"/>
    </source>
</evidence>
<keyword evidence="6" id="KW-0256">Endoplasmic reticulum</keyword>
<dbReference type="AlphaFoldDB" id="A0A642UNV7"/>
<keyword evidence="10" id="KW-0675">Receptor</keyword>
<evidence type="ECO:0000256" key="10">
    <source>
        <dbReference type="ARBA" id="ARBA00023170"/>
    </source>
</evidence>
<accession>A0A642UNV7</accession>
<evidence type="ECO:0000313" key="12">
    <source>
        <dbReference type="Proteomes" id="UP000761534"/>
    </source>
</evidence>
<dbReference type="OrthoDB" id="41266at2759"/>